<dbReference type="AlphaFoldDB" id="A0A1H5U3N1"/>
<proteinExistence type="predicted"/>
<dbReference type="EMBL" id="FNVA01000001">
    <property type="protein sequence ID" value="SEF69646.1"/>
    <property type="molecule type" value="Genomic_DNA"/>
</dbReference>
<dbReference type="Proteomes" id="UP000236728">
    <property type="component" value="Unassembled WGS sequence"/>
</dbReference>
<reference evidence="1 2" key="1">
    <citation type="submission" date="2016-10" db="EMBL/GenBank/DDBJ databases">
        <authorList>
            <person name="de Groot N.N."/>
        </authorList>
    </citation>
    <scope>NUCLEOTIDE SEQUENCE [LARGE SCALE GENOMIC DNA]</scope>
    <source>
        <strain evidence="1 2">DSM 22489</strain>
    </source>
</reference>
<keyword evidence="2" id="KW-1185">Reference proteome</keyword>
<evidence type="ECO:0000313" key="1">
    <source>
        <dbReference type="EMBL" id="SEF69646.1"/>
    </source>
</evidence>
<accession>A0A1H5U3N1</accession>
<sequence length="62" mass="6682">MVARKGMNFSVNHVVFIASRDEYRGLIAARMSEGAKFATPTAATVAFHSAKRAPQTGADTLR</sequence>
<organism evidence="1 2">
    <name type="scientific">Bryocella elongata</name>
    <dbReference type="NCBI Taxonomy" id="863522"/>
    <lineage>
        <taxon>Bacteria</taxon>
        <taxon>Pseudomonadati</taxon>
        <taxon>Acidobacteriota</taxon>
        <taxon>Terriglobia</taxon>
        <taxon>Terriglobales</taxon>
        <taxon>Acidobacteriaceae</taxon>
        <taxon>Bryocella</taxon>
    </lineage>
</organism>
<protein>
    <submittedName>
        <fullName evidence="1">Uncharacterized protein</fullName>
    </submittedName>
</protein>
<name>A0A1H5U3N1_9BACT</name>
<gene>
    <name evidence="1" type="ORF">SAMN05421819_0855</name>
</gene>
<evidence type="ECO:0000313" key="2">
    <source>
        <dbReference type="Proteomes" id="UP000236728"/>
    </source>
</evidence>